<dbReference type="OrthoDB" id="10253254at2759"/>
<dbReference type="Pfam" id="PF21010">
    <property type="entry name" value="HA2_C"/>
    <property type="match status" value="1"/>
</dbReference>
<keyword evidence="5" id="KW-0347">Helicase</keyword>
<sequence length="663" mass="72539">MVEARSAVAQAREWHGIQKAQERLPIAEARKQLIDLVKAHQTLVLVGETGSGKSTQLPQFLHRAGLAEGKSIAVTQPRRVAAIAVARRVAQEMGVQLGAEVGYAVRFDDRSSAATRIKYLTDGMLVREALIDPTLSRYKIVVLDEAHERTLPTEILFGLMKQIQAQRKGGMKLIIMSATLDAAKFAHFFDGAKVIYLQGRQFSVDTMYVPEPVDSYLDAVLRTVLQIHVDEPEGDILAFLTGQEEIETLQRLIPERLPQLEGAESLGKLLVVPIYAALQPEQQAKVFEPTPAGMRKVILATNIAETSITVPGVRYVVDAGFVKARSYNARLQSDSLQVVPISKAQARQRSGRAGREAAGKAFRLYTEAAFLGLQAASAPEIQRVSLASLVLQLKQLGVADMTAFPFMDAPPKAALLRALELLLALGALDADGALSKPLGAQLVRLPLEPAFGKLLLSGGAMSCSEEALSVVSMTSTDPVFLNTRNKQEAATEMRKQFLSPLGDHITLLNVLTAYMKVPSGFPKNERGRWCGERLLNARSMRKALEILEKAVIESKNDLLLGVQVPLKSCENDMDPLQRAILSGLFMHAAILLPDNTYKVIASGQIVSIHPSSVLSGRKPRCIVFDEILRTTRNYARNVTVMEPSWLPEVVPAFFRKMESSGSL</sequence>
<dbReference type="InterPro" id="IPR048333">
    <property type="entry name" value="HA2_WH"/>
</dbReference>
<dbReference type="InterPro" id="IPR001650">
    <property type="entry name" value="Helicase_C-like"/>
</dbReference>
<comment type="caution">
    <text evidence="10">The sequence shown here is derived from an EMBL/GenBank/DDBJ whole genome shotgun (WGS) entry which is preliminary data.</text>
</comment>
<evidence type="ECO:0000256" key="3">
    <source>
        <dbReference type="ARBA" id="ARBA00022741"/>
    </source>
</evidence>
<dbReference type="GO" id="GO:0006397">
    <property type="term" value="P:mRNA processing"/>
    <property type="evidence" value="ECO:0007669"/>
    <property type="project" value="UniProtKB-KW"/>
</dbReference>
<keyword evidence="11" id="KW-1185">Reference proteome</keyword>
<dbReference type="FunFam" id="3.40.50.300:FF:000145">
    <property type="entry name" value="probable ATP-dependent RNA helicase DHX40"/>
    <property type="match status" value="1"/>
</dbReference>
<feature type="domain" description="Helicase ATP-binding" evidence="8">
    <location>
        <begin position="34"/>
        <end position="198"/>
    </location>
</feature>
<evidence type="ECO:0000256" key="4">
    <source>
        <dbReference type="ARBA" id="ARBA00022801"/>
    </source>
</evidence>
<keyword evidence="4" id="KW-0378">Hydrolase</keyword>
<dbReference type="RefSeq" id="XP_005644871.1">
    <property type="nucleotide sequence ID" value="XM_005644814.1"/>
</dbReference>
<dbReference type="Proteomes" id="UP000007264">
    <property type="component" value="Unassembled WGS sequence"/>
</dbReference>
<dbReference type="InterPro" id="IPR027417">
    <property type="entry name" value="P-loop_NTPase"/>
</dbReference>
<keyword evidence="6" id="KW-0067">ATP-binding</keyword>
<dbReference type="InterPro" id="IPR011545">
    <property type="entry name" value="DEAD/DEAH_box_helicase_dom"/>
</dbReference>
<dbReference type="AlphaFoldDB" id="I0YPK8"/>
<dbReference type="KEGG" id="csl:COCSUDRAFT_30872"/>
<dbReference type="GeneID" id="17038303"/>
<name>I0YPK8_COCSC</name>
<dbReference type="eggNOG" id="KOG0922">
    <property type="taxonomic scope" value="Eukaryota"/>
</dbReference>
<dbReference type="CDD" id="cd18791">
    <property type="entry name" value="SF2_C_RHA"/>
    <property type="match status" value="1"/>
</dbReference>
<feature type="domain" description="Helicase C-terminal" evidence="9">
    <location>
        <begin position="223"/>
        <end position="397"/>
    </location>
</feature>
<dbReference type="EC" id="3.6.4.13" evidence="1"/>
<dbReference type="FunFam" id="3.40.50.300:FF:000615">
    <property type="entry name" value="pre-mRNA-splicing factor ATP-dependent RNA helicase DEAH7"/>
    <property type="match status" value="1"/>
</dbReference>
<evidence type="ECO:0000259" key="8">
    <source>
        <dbReference type="PROSITE" id="PS51192"/>
    </source>
</evidence>
<evidence type="ECO:0000256" key="7">
    <source>
        <dbReference type="ARBA" id="ARBA00047984"/>
    </source>
</evidence>
<dbReference type="GO" id="GO:0005730">
    <property type="term" value="C:nucleolus"/>
    <property type="evidence" value="ECO:0007669"/>
    <property type="project" value="UniProtKB-ARBA"/>
</dbReference>
<dbReference type="PROSITE" id="PS51192">
    <property type="entry name" value="HELICASE_ATP_BIND_1"/>
    <property type="match status" value="1"/>
</dbReference>
<evidence type="ECO:0000256" key="1">
    <source>
        <dbReference type="ARBA" id="ARBA00012552"/>
    </source>
</evidence>
<dbReference type="GO" id="GO:0005524">
    <property type="term" value="F:ATP binding"/>
    <property type="evidence" value="ECO:0007669"/>
    <property type="project" value="UniProtKB-KW"/>
</dbReference>
<accession>I0YPK8</accession>
<dbReference type="Pfam" id="PF00270">
    <property type="entry name" value="DEAD"/>
    <property type="match status" value="1"/>
</dbReference>
<dbReference type="Gene3D" id="3.40.50.300">
    <property type="entry name" value="P-loop containing nucleotide triphosphate hydrolases"/>
    <property type="match status" value="2"/>
</dbReference>
<proteinExistence type="predicted"/>
<dbReference type="InterPro" id="IPR014001">
    <property type="entry name" value="Helicase_ATP-bd"/>
</dbReference>
<dbReference type="Pfam" id="PF00271">
    <property type="entry name" value="Helicase_C"/>
    <property type="match status" value="1"/>
</dbReference>
<evidence type="ECO:0000256" key="5">
    <source>
        <dbReference type="ARBA" id="ARBA00022806"/>
    </source>
</evidence>
<dbReference type="Pfam" id="PF07717">
    <property type="entry name" value="OB_NTP_bind"/>
    <property type="match status" value="1"/>
</dbReference>
<dbReference type="STRING" id="574566.I0YPK8"/>
<evidence type="ECO:0000256" key="2">
    <source>
        <dbReference type="ARBA" id="ARBA00022664"/>
    </source>
</evidence>
<evidence type="ECO:0000313" key="11">
    <source>
        <dbReference type="Proteomes" id="UP000007264"/>
    </source>
</evidence>
<dbReference type="Pfam" id="PF04408">
    <property type="entry name" value="WHD_HA2"/>
    <property type="match status" value="1"/>
</dbReference>
<gene>
    <name evidence="10" type="ORF">COCSUDRAFT_30872</name>
</gene>
<evidence type="ECO:0000256" key="6">
    <source>
        <dbReference type="ARBA" id="ARBA00022840"/>
    </source>
</evidence>
<dbReference type="PANTHER" id="PTHR18934:SF118">
    <property type="entry name" value="ATP-DEPENDENT RNA HELICASE DHX33"/>
    <property type="match status" value="1"/>
</dbReference>
<dbReference type="InterPro" id="IPR011709">
    <property type="entry name" value="DEAD-box_helicase_OB_fold"/>
</dbReference>
<dbReference type="SMART" id="SM00487">
    <property type="entry name" value="DEXDc"/>
    <property type="match status" value="1"/>
</dbReference>
<organism evidence="10 11">
    <name type="scientific">Coccomyxa subellipsoidea (strain C-169)</name>
    <name type="common">Green microalga</name>
    <dbReference type="NCBI Taxonomy" id="574566"/>
    <lineage>
        <taxon>Eukaryota</taxon>
        <taxon>Viridiplantae</taxon>
        <taxon>Chlorophyta</taxon>
        <taxon>core chlorophytes</taxon>
        <taxon>Trebouxiophyceae</taxon>
        <taxon>Trebouxiophyceae incertae sedis</taxon>
        <taxon>Coccomyxaceae</taxon>
        <taxon>Coccomyxa</taxon>
        <taxon>Coccomyxa subellipsoidea</taxon>
    </lineage>
</organism>
<dbReference type="GO" id="GO:0016787">
    <property type="term" value="F:hydrolase activity"/>
    <property type="evidence" value="ECO:0007669"/>
    <property type="project" value="UniProtKB-KW"/>
</dbReference>
<dbReference type="GO" id="GO:0003724">
    <property type="term" value="F:RNA helicase activity"/>
    <property type="evidence" value="ECO:0007669"/>
    <property type="project" value="UniProtKB-EC"/>
</dbReference>
<dbReference type="EMBL" id="AGSI01000016">
    <property type="protein sequence ID" value="EIE20327.1"/>
    <property type="molecule type" value="Genomic_DNA"/>
</dbReference>
<dbReference type="SMART" id="SM00847">
    <property type="entry name" value="HA2"/>
    <property type="match status" value="1"/>
</dbReference>
<dbReference type="InterPro" id="IPR007502">
    <property type="entry name" value="Helicase-assoc_dom"/>
</dbReference>
<dbReference type="Gene3D" id="1.20.120.1080">
    <property type="match status" value="1"/>
</dbReference>
<dbReference type="PROSITE" id="PS51194">
    <property type="entry name" value="HELICASE_CTER"/>
    <property type="match status" value="1"/>
</dbReference>
<evidence type="ECO:0000259" key="9">
    <source>
        <dbReference type="PROSITE" id="PS51194"/>
    </source>
</evidence>
<dbReference type="GO" id="GO:0003725">
    <property type="term" value="F:double-stranded RNA binding"/>
    <property type="evidence" value="ECO:0007669"/>
    <property type="project" value="TreeGrafter"/>
</dbReference>
<dbReference type="SMART" id="SM00490">
    <property type="entry name" value="HELICc"/>
    <property type="match status" value="1"/>
</dbReference>
<dbReference type="GO" id="GO:0045943">
    <property type="term" value="P:positive regulation of transcription by RNA polymerase I"/>
    <property type="evidence" value="ECO:0007669"/>
    <property type="project" value="TreeGrafter"/>
</dbReference>
<reference evidence="10 11" key="1">
    <citation type="journal article" date="2012" name="Genome Biol.">
        <title>The genome of the polar eukaryotic microalga coccomyxa subellipsoidea reveals traits of cold adaptation.</title>
        <authorList>
            <person name="Blanc G."/>
            <person name="Agarkova I."/>
            <person name="Grimwood J."/>
            <person name="Kuo A."/>
            <person name="Brueggeman A."/>
            <person name="Dunigan D."/>
            <person name="Gurnon J."/>
            <person name="Ladunga I."/>
            <person name="Lindquist E."/>
            <person name="Lucas S."/>
            <person name="Pangilinan J."/>
            <person name="Proschold T."/>
            <person name="Salamov A."/>
            <person name="Schmutz J."/>
            <person name="Weeks D."/>
            <person name="Yamada T."/>
            <person name="Claverie J.M."/>
            <person name="Grigoriev I."/>
            <person name="Van Etten J."/>
            <person name="Lomsadze A."/>
            <person name="Borodovsky M."/>
        </authorList>
    </citation>
    <scope>NUCLEOTIDE SEQUENCE [LARGE SCALE GENOMIC DNA]</scope>
    <source>
        <strain evidence="10 11">C-169</strain>
    </source>
</reference>
<keyword evidence="3" id="KW-0547">Nucleotide-binding</keyword>
<dbReference type="PANTHER" id="PTHR18934">
    <property type="entry name" value="ATP-DEPENDENT RNA HELICASE"/>
    <property type="match status" value="1"/>
</dbReference>
<dbReference type="SUPFAM" id="SSF52540">
    <property type="entry name" value="P-loop containing nucleoside triphosphate hydrolases"/>
    <property type="match status" value="1"/>
</dbReference>
<keyword evidence="2" id="KW-0507">mRNA processing</keyword>
<evidence type="ECO:0000313" key="10">
    <source>
        <dbReference type="EMBL" id="EIE20327.1"/>
    </source>
</evidence>
<protein>
    <recommendedName>
        <fullName evidence="1">RNA helicase</fullName>
        <ecNumber evidence="1">3.6.4.13</ecNumber>
    </recommendedName>
</protein>
<comment type="catalytic activity">
    <reaction evidence="7">
        <text>ATP + H2O = ADP + phosphate + H(+)</text>
        <dbReference type="Rhea" id="RHEA:13065"/>
        <dbReference type="ChEBI" id="CHEBI:15377"/>
        <dbReference type="ChEBI" id="CHEBI:15378"/>
        <dbReference type="ChEBI" id="CHEBI:30616"/>
        <dbReference type="ChEBI" id="CHEBI:43474"/>
        <dbReference type="ChEBI" id="CHEBI:456216"/>
        <dbReference type="EC" id="3.6.4.13"/>
    </reaction>
</comment>